<gene>
    <name evidence="3" type="ORF">PV328_000732</name>
</gene>
<feature type="region of interest" description="Disordered" evidence="1">
    <location>
        <begin position="872"/>
        <end position="899"/>
    </location>
</feature>
<keyword evidence="4" id="KW-1185">Reference proteome</keyword>
<evidence type="ECO:0000259" key="2">
    <source>
        <dbReference type="PROSITE" id="PS50086"/>
    </source>
</evidence>
<feature type="compositionally biased region" description="Basic and acidic residues" evidence="1">
    <location>
        <begin position="872"/>
        <end position="884"/>
    </location>
</feature>
<dbReference type="PROSITE" id="PS50086">
    <property type="entry name" value="TBC_RABGAP"/>
    <property type="match status" value="1"/>
</dbReference>
<dbReference type="InterPro" id="IPR032738">
    <property type="entry name" value="Tbc1d30_C"/>
</dbReference>
<evidence type="ECO:0000256" key="1">
    <source>
        <dbReference type="SAM" id="MobiDB-lite"/>
    </source>
</evidence>
<proteinExistence type="predicted"/>
<reference evidence="3" key="1">
    <citation type="journal article" date="2023" name="bioRxiv">
        <title>Scaffold-level genome assemblies of two parasitoid biocontrol wasps reveal the parthenogenesis mechanism and an associated novel virus.</title>
        <authorList>
            <person name="Inwood S."/>
            <person name="Skelly J."/>
            <person name="Guhlin J."/>
            <person name="Harrop T."/>
            <person name="Goldson S."/>
            <person name="Dearden P."/>
        </authorList>
    </citation>
    <scope>NUCLEOTIDE SEQUENCE</scope>
    <source>
        <strain evidence="3">Irish</strain>
        <tissue evidence="3">Whole body</tissue>
    </source>
</reference>
<feature type="region of interest" description="Disordered" evidence="1">
    <location>
        <begin position="472"/>
        <end position="491"/>
    </location>
</feature>
<dbReference type="Pfam" id="PF15733">
    <property type="entry name" value="DUF4682"/>
    <property type="match status" value="1"/>
</dbReference>
<feature type="region of interest" description="Disordered" evidence="1">
    <location>
        <begin position="375"/>
        <end position="415"/>
    </location>
</feature>
<dbReference type="InterPro" id="IPR000195">
    <property type="entry name" value="Rab-GAP-TBC_dom"/>
</dbReference>
<feature type="region of interest" description="Disordered" evidence="1">
    <location>
        <begin position="790"/>
        <end position="835"/>
    </location>
</feature>
<feature type="region of interest" description="Disordered" evidence="1">
    <location>
        <begin position="427"/>
        <end position="461"/>
    </location>
</feature>
<dbReference type="SMART" id="SM00164">
    <property type="entry name" value="TBC"/>
    <property type="match status" value="1"/>
</dbReference>
<feature type="compositionally biased region" description="Polar residues" evidence="1">
    <location>
        <begin position="819"/>
        <end position="832"/>
    </location>
</feature>
<dbReference type="Gene3D" id="1.10.472.80">
    <property type="entry name" value="Ypt/Rab-GAP domain of gyp1p, domain 3"/>
    <property type="match status" value="1"/>
</dbReference>
<dbReference type="Proteomes" id="UP001168990">
    <property type="component" value="Unassembled WGS sequence"/>
</dbReference>
<protein>
    <recommendedName>
        <fullName evidence="2">Rab-GAP TBC domain-containing protein</fullName>
    </recommendedName>
</protein>
<feature type="region of interest" description="Disordered" evidence="1">
    <location>
        <begin position="973"/>
        <end position="997"/>
    </location>
</feature>
<dbReference type="Pfam" id="PF00566">
    <property type="entry name" value="RabGAP-TBC"/>
    <property type="match status" value="1"/>
</dbReference>
<feature type="region of interest" description="Disordered" evidence="1">
    <location>
        <begin position="1732"/>
        <end position="1755"/>
    </location>
</feature>
<accession>A0AA39FWQ1</accession>
<reference evidence="3" key="2">
    <citation type="submission" date="2023-03" db="EMBL/GenBank/DDBJ databases">
        <authorList>
            <person name="Inwood S.N."/>
            <person name="Skelly J.G."/>
            <person name="Guhlin J."/>
            <person name="Harrop T.W.R."/>
            <person name="Goldson S.G."/>
            <person name="Dearden P.K."/>
        </authorList>
    </citation>
    <scope>NUCLEOTIDE SEQUENCE</scope>
    <source>
        <strain evidence="3">Irish</strain>
        <tissue evidence="3">Whole body</tissue>
    </source>
</reference>
<dbReference type="PANTHER" id="PTHR13399:SF2">
    <property type="entry name" value="TRANSLOCON-ASSOCIATED PROTEIN SUBUNIT GAMMA"/>
    <property type="match status" value="1"/>
</dbReference>
<feature type="compositionally biased region" description="Polar residues" evidence="1">
    <location>
        <begin position="801"/>
        <end position="812"/>
    </location>
</feature>
<dbReference type="Gene3D" id="1.10.8.270">
    <property type="entry name" value="putative rabgap domain of human tbc1 domain family member 14 like domains"/>
    <property type="match status" value="1"/>
</dbReference>
<dbReference type="FunFam" id="1.10.472.80:FF:000011">
    <property type="entry name" value="TBC1 domain family member 30"/>
    <property type="match status" value="1"/>
</dbReference>
<feature type="compositionally biased region" description="Polar residues" evidence="1">
    <location>
        <begin position="885"/>
        <end position="896"/>
    </location>
</feature>
<comment type="caution">
    <text evidence="3">The sequence shown here is derived from an EMBL/GenBank/DDBJ whole genome shotgun (WGS) entry which is preliminary data.</text>
</comment>
<name>A0AA39FWQ1_9HYME</name>
<evidence type="ECO:0000313" key="4">
    <source>
        <dbReference type="Proteomes" id="UP001168990"/>
    </source>
</evidence>
<dbReference type="PANTHER" id="PTHR13399">
    <property type="entry name" value="TRANSLOCON-ASSOCIATED PROTEIN TRAP , GAMMA SUBUNIT"/>
    <property type="match status" value="1"/>
</dbReference>
<dbReference type="EMBL" id="JAQQBS010000001">
    <property type="protein sequence ID" value="KAK0176614.1"/>
    <property type="molecule type" value="Genomic_DNA"/>
</dbReference>
<feature type="compositionally biased region" description="Basic and acidic residues" evidence="1">
    <location>
        <begin position="378"/>
        <end position="400"/>
    </location>
</feature>
<feature type="domain" description="Rab-GAP TBC" evidence="2">
    <location>
        <begin position="1"/>
        <end position="164"/>
    </location>
</feature>
<sequence length="1947" mass="217869">MKYKNDLHRTGCSLFCGAAGRDNQAVLRRVLLGFARWNKSVGYCQGLNVLAALVLQVTDRAEASAVKVMIYLVEGVLPEGYFADNLRGLSVDMAVFRDLLRMRLPKLSRHLEVLQCDTKDKTAGSNYEPPLTNVFTMQWFLTLFCHCLPQDTVFRVWDLIFLEGDEVLLRTALAIWEGISDRIMSVTSADEFYSIMGVLTREMLEFTDTNNLIKMIVNMGPLNGVTELREKHRYNITPWARRLSDDDDTDTDDDEKLAVAAAMFDVPQRDKKDRRSLTSGTIQTINSTGDKDKLALDISTLKQQYVKLRERQRQAHIILSAACARQTIVSSSASQAMNHLLVGKSALVSAKTRKLGAALGTMPPKTRIALNYSPRNQIRRDKQDVTLHWKDTKKSKETKNEPAVTDEGDSEPIKSLEDISISLNSSTLSLSRRGSADSDSDSTSTELCDEPDRFSDSEELTSTSDYYVMATDDEKSSHQSNSPILSGNISTRSLRKSANELSLSKKDDDEGIIEAGTSESIAEITDQIRRLSADEDSNLLKAYSASKASENFIDIDPMNNSETFIKKNFLREVGDSEENLEKQRLGDKHFVDSDNALEVNLNENTDNQLPLFSDSYIVSSTEEEIPFSPNEKYYKSIPTNVIDDEKNTNTLGNCTKINDDIEFKYSSSQSLDIPSGIETKSHTKVPISVRSNTLDSTIAYSYVSQSDNTKLNNIETIFNSKSYVIGHIPISPITIDKKISELSDKKVPFDQLTPLNTKSENLNTETKIMTYKSNVPELLLDYNSRNLTNVHSRKTIPSPKTPESTLSASSGETMGPDSKVSSISTTPHTPLTSELCKLPADNSACSSVSSESKTLTLMSVDSNDFGQLRSKLDSRSDVTKRSFDKSTPSTPISTDSLKNKSELMSPLKLMISSSSDSYNTSPGIIKNSETSFSSGLQSPISANSIKYTANYIGHDNISESPVSASLATSPFYPISNPNQKSPSPNRTLTKPTSTMDYDNNTLEKITLSTEPTNIITYPFVEMPKVFKAPSVDIIKIKKSNDDYDSARPFETELAETLSSTRLKSDKDLASGIDGEQLPSKIDKIIFNSDIQERLSETGDTVSPLPRGKYDNRLPTNLSVCKIVDTNDDNYSFAKIRDSTKLFERSCSSLDKHFSEMKLSTSSEDFLSSKKRSSDILPDLRHLEANSIESTTKVQIADTIMIRKTGYDWEDLKNLEARRQDNFSDSASEFSKYRLDIPSISVSADGRKSYIVEPKIQIDANSDSILKNYTQKKNNGELDDDNESKVGVWTKVKPRKIGENGRRSSSDRALKIIQENSVILHKILTCQAKKCLPDLEEMSKEITISPINEEISKIFSPILEKMGLNEHEINEELARINLKDFDQMTITSGSEFDAKINDELSKLSLIDESEGIRHQLDVDEMIEDDYLNTREALIDKQINEELSKLLANYEHKTSPISQQSTRDQGSLSQNPSEIEALDLSSISTNVFSYQSSNDSIETKSDLGSIHDPVIVQTENFPQYTETGNVTQNFDVNSIKYELENLSPKSDIDIYRELEKLDKISTARVFPSFTTSSDAVQTLISSNVYTTKSPTSFSHVQQSTIEYSTEPEKSFQISPLKSPHHVAYKPYDFQVSTTSPKISSSSSNLFSRSYQVSSLQDEIEFNERTNVGVSTSRNYEHEVKRKILTKENLEFRIKYDDKNLSDQQIQNDSFPIESYQSELSNLNRGASYYANESPTTLKRLTNDNDEESFNSTVSSLNYPSSRSIDLYTRKFVSKSPVADDYVYSKSLSSNDYEKKNYQLTNDQVESSYIAPLRREIHSHSPNYEFVGREFTASTKNSYTSAKLSPNLEFAGAAESIPSVTSSEFVNDPDLQKYPEVLDSIAYRKASMTLGPLDTGNKLYTGTFNETPSPKSQFYPFPVKTTLRRPKELGLKLGLYSPSNAGSIDQSKKS</sequence>
<feature type="compositionally biased region" description="Polar residues" evidence="1">
    <location>
        <begin position="975"/>
        <end position="997"/>
    </location>
</feature>
<dbReference type="GO" id="GO:0005783">
    <property type="term" value="C:endoplasmic reticulum"/>
    <property type="evidence" value="ECO:0007669"/>
    <property type="project" value="TreeGrafter"/>
</dbReference>
<evidence type="ECO:0000313" key="3">
    <source>
        <dbReference type="EMBL" id="KAK0176614.1"/>
    </source>
</evidence>
<dbReference type="InterPro" id="IPR035969">
    <property type="entry name" value="Rab-GAP_TBC_sf"/>
</dbReference>
<dbReference type="SUPFAM" id="SSF47923">
    <property type="entry name" value="Ypt/Rab-GAP domain of gyp1p"/>
    <property type="match status" value="2"/>
</dbReference>
<feature type="compositionally biased region" description="Polar residues" evidence="1">
    <location>
        <begin position="478"/>
        <end position="491"/>
    </location>
</feature>
<organism evidence="3 4">
    <name type="scientific">Microctonus aethiopoides</name>
    <dbReference type="NCBI Taxonomy" id="144406"/>
    <lineage>
        <taxon>Eukaryota</taxon>
        <taxon>Metazoa</taxon>
        <taxon>Ecdysozoa</taxon>
        <taxon>Arthropoda</taxon>
        <taxon>Hexapoda</taxon>
        <taxon>Insecta</taxon>
        <taxon>Pterygota</taxon>
        <taxon>Neoptera</taxon>
        <taxon>Endopterygota</taxon>
        <taxon>Hymenoptera</taxon>
        <taxon>Apocrita</taxon>
        <taxon>Ichneumonoidea</taxon>
        <taxon>Braconidae</taxon>
        <taxon>Euphorinae</taxon>
        <taxon>Microctonus</taxon>
    </lineage>
</organism>